<gene>
    <name evidence="1" type="ORF">E2C01_035915</name>
</gene>
<sequence>MEGQLIKDQFVDALQDWELQARPKDICEALISALEMGAFLCTSPPGTPRKPFPPEFWVQRAWKTLSGRLSPVEFKGACWACCTPGVTQAQAM</sequence>
<organism evidence="1 2">
    <name type="scientific">Portunus trituberculatus</name>
    <name type="common">Swimming crab</name>
    <name type="synonym">Neptunus trituberculatus</name>
    <dbReference type="NCBI Taxonomy" id="210409"/>
    <lineage>
        <taxon>Eukaryota</taxon>
        <taxon>Metazoa</taxon>
        <taxon>Ecdysozoa</taxon>
        <taxon>Arthropoda</taxon>
        <taxon>Crustacea</taxon>
        <taxon>Multicrustacea</taxon>
        <taxon>Malacostraca</taxon>
        <taxon>Eumalacostraca</taxon>
        <taxon>Eucarida</taxon>
        <taxon>Decapoda</taxon>
        <taxon>Pleocyemata</taxon>
        <taxon>Brachyura</taxon>
        <taxon>Eubrachyura</taxon>
        <taxon>Portunoidea</taxon>
        <taxon>Portunidae</taxon>
        <taxon>Portuninae</taxon>
        <taxon>Portunus</taxon>
    </lineage>
</organism>
<dbReference type="AlphaFoldDB" id="A0A5B7FAF9"/>
<evidence type="ECO:0000313" key="1">
    <source>
        <dbReference type="EMBL" id="MPC42296.1"/>
    </source>
</evidence>
<comment type="caution">
    <text evidence="1">The sequence shown here is derived from an EMBL/GenBank/DDBJ whole genome shotgun (WGS) entry which is preliminary data.</text>
</comment>
<reference evidence="1 2" key="1">
    <citation type="submission" date="2019-05" db="EMBL/GenBank/DDBJ databases">
        <title>Another draft genome of Portunus trituberculatus and its Hox gene families provides insights of decapod evolution.</title>
        <authorList>
            <person name="Jeong J.-H."/>
            <person name="Song I."/>
            <person name="Kim S."/>
            <person name="Choi T."/>
            <person name="Kim D."/>
            <person name="Ryu S."/>
            <person name="Kim W."/>
        </authorList>
    </citation>
    <scope>NUCLEOTIDE SEQUENCE [LARGE SCALE GENOMIC DNA]</scope>
    <source>
        <tissue evidence="1">Muscle</tissue>
    </source>
</reference>
<evidence type="ECO:0000313" key="2">
    <source>
        <dbReference type="Proteomes" id="UP000324222"/>
    </source>
</evidence>
<keyword evidence="2" id="KW-1185">Reference proteome</keyword>
<dbReference type="EMBL" id="VSRR010005383">
    <property type="protein sequence ID" value="MPC42296.1"/>
    <property type="molecule type" value="Genomic_DNA"/>
</dbReference>
<name>A0A5B7FAF9_PORTR</name>
<dbReference type="Proteomes" id="UP000324222">
    <property type="component" value="Unassembled WGS sequence"/>
</dbReference>
<proteinExistence type="predicted"/>
<protein>
    <submittedName>
        <fullName evidence="1">Uncharacterized protein</fullName>
    </submittedName>
</protein>
<accession>A0A5B7FAF9</accession>